<feature type="region of interest" description="Disordered" evidence="1">
    <location>
        <begin position="702"/>
        <end position="737"/>
    </location>
</feature>
<gene>
    <name evidence="3" type="ORF">CVT25_005484</name>
</gene>
<dbReference type="InParanoid" id="A0A409XSC1"/>
<feature type="compositionally biased region" description="Basic and acidic residues" evidence="1">
    <location>
        <begin position="354"/>
        <end position="363"/>
    </location>
</feature>
<feature type="compositionally biased region" description="Polar residues" evidence="1">
    <location>
        <begin position="366"/>
        <end position="384"/>
    </location>
</feature>
<feature type="compositionally biased region" description="Low complexity" evidence="1">
    <location>
        <begin position="299"/>
        <end position="318"/>
    </location>
</feature>
<name>A0A409XSC1_PSICY</name>
<organism evidence="3 4">
    <name type="scientific">Psilocybe cyanescens</name>
    <dbReference type="NCBI Taxonomy" id="93625"/>
    <lineage>
        <taxon>Eukaryota</taxon>
        <taxon>Fungi</taxon>
        <taxon>Dikarya</taxon>
        <taxon>Basidiomycota</taxon>
        <taxon>Agaricomycotina</taxon>
        <taxon>Agaricomycetes</taxon>
        <taxon>Agaricomycetidae</taxon>
        <taxon>Agaricales</taxon>
        <taxon>Agaricineae</taxon>
        <taxon>Strophariaceae</taxon>
        <taxon>Psilocybe</taxon>
    </lineage>
</organism>
<keyword evidence="4" id="KW-1185">Reference proteome</keyword>
<reference evidence="3 4" key="1">
    <citation type="journal article" date="2018" name="Evol. Lett.">
        <title>Horizontal gene cluster transfer increased hallucinogenic mushroom diversity.</title>
        <authorList>
            <person name="Reynolds H.T."/>
            <person name="Vijayakumar V."/>
            <person name="Gluck-Thaler E."/>
            <person name="Korotkin H.B."/>
            <person name="Matheny P.B."/>
            <person name="Slot J.C."/>
        </authorList>
    </citation>
    <scope>NUCLEOTIDE SEQUENCE [LARGE SCALE GENOMIC DNA]</scope>
    <source>
        <strain evidence="3 4">2631</strain>
    </source>
</reference>
<feature type="region of interest" description="Disordered" evidence="1">
    <location>
        <begin position="299"/>
        <end position="324"/>
    </location>
</feature>
<keyword evidence="2" id="KW-0472">Membrane</keyword>
<feature type="compositionally biased region" description="Low complexity" evidence="1">
    <location>
        <begin position="712"/>
        <end position="722"/>
    </location>
</feature>
<evidence type="ECO:0000256" key="2">
    <source>
        <dbReference type="SAM" id="Phobius"/>
    </source>
</evidence>
<feature type="region of interest" description="Disordered" evidence="1">
    <location>
        <begin position="643"/>
        <end position="682"/>
    </location>
</feature>
<dbReference type="Gene3D" id="2.60.120.260">
    <property type="entry name" value="Galactose-binding domain-like"/>
    <property type="match status" value="2"/>
</dbReference>
<sequence>MSTSNTIIVDDTEPNIQYSDGWISDLQNSISAGVGSTGDPMYGTLHGATSSSTFSYKFNGSFSGIITLYGTSTRTPASWDCTLDGKNMDSSPSSWDGLSPVSNRQTACYIGPYSWPDGLHELHVSVNGTKDGPIWFDFINFTPSDGVATTNFGDLEVGWTSDQIDYGDGWWGNFDSEEAGNVGFKYGATMDFKFFGHSVTWIGYANASGFDDSIRGTYSIDGEPPIGFTYRKPTLNLVNGPQTIDNQVLFQTKRYTEGKHHLQVVNQGRTTPLSLLNLIIQNTTTDFIPSPVPLIQSLSSPTTSLATNSPSTSSSSPSDHQARGRSLGAIIGGRQSRALNDLASAHRYTYELNGAHDDEKRPLEPANSQPPTLSRVSQPTTTSPRPVALPSHPELRETVMILPVTPPLQPPLWTSAAGVTMSLHRIVVDDTSPIIQYSSGWTDRVISLSISSDGPALFNTAHATTNAQNFTFAFNGSSIAWVGTYNNSLARGTSTGTYAIDGGAPIAFTINNVASISTPILFNQVLFQASQDTLGAHHLEVEFQGAQDDRGLGSTSSTGSPLSLSYILVRNAKNVDSSASVTSTTSTTSWSSGPTGIITSGSPQGGHHSSPVIGAVIGSVAAVVVIALLALGTLLWRRRRSKPLTEKDQPPRDSDIHPFISPPLERTLSAGHVPSKGTGITLQDMPSLLRNSVVRPSKAQILRTSGPQLDATTTTSTSLSDDGSSRPPPAPQAANGNTVVIEVPPNYTVT</sequence>
<keyword evidence="2" id="KW-0812">Transmembrane</keyword>
<proteinExistence type="predicted"/>
<comment type="caution">
    <text evidence="3">The sequence shown here is derived from an EMBL/GenBank/DDBJ whole genome shotgun (WGS) entry which is preliminary data.</text>
</comment>
<dbReference type="Proteomes" id="UP000283269">
    <property type="component" value="Unassembled WGS sequence"/>
</dbReference>
<feature type="region of interest" description="Disordered" evidence="1">
    <location>
        <begin position="578"/>
        <end position="605"/>
    </location>
</feature>
<keyword evidence="2" id="KW-1133">Transmembrane helix</keyword>
<feature type="transmembrane region" description="Helical" evidence="2">
    <location>
        <begin position="612"/>
        <end position="636"/>
    </location>
</feature>
<accession>A0A409XSC1</accession>
<feature type="compositionally biased region" description="Polar residues" evidence="1">
    <location>
        <begin position="702"/>
        <end position="711"/>
    </location>
</feature>
<evidence type="ECO:0000256" key="1">
    <source>
        <dbReference type="SAM" id="MobiDB-lite"/>
    </source>
</evidence>
<feature type="region of interest" description="Disordered" evidence="1">
    <location>
        <begin position="354"/>
        <end position="392"/>
    </location>
</feature>
<dbReference type="AlphaFoldDB" id="A0A409XSC1"/>
<evidence type="ECO:0000313" key="4">
    <source>
        <dbReference type="Proteomes" id="UP000283269"/>
    </source>
</evidence>
<feature type="compositionally biased region" description="Basic and acidic residues" evidence="1">
    <location>
        <begin position="643"/>
        <end position="656"/>
    </location>
</feature>
<evidence type="ECO:0000313" key="3">
    <source>
        <dbReference type="EMBL" id="PPQ93604.1"/>
    </source>
</evidence>
<dbReference type="EMBL" id="NHYD01000685">
    <property type="protein sequence ID" value="PPQ93604.1"/>
    <property type="molecule type" value="Genomic_DNA"/>
</dbReference>
<protein>
    <submittedName>
        <fullName evidence="3">Uncharacterized protein</fullName>
    </submittedName>
</protein>
<dbReference type="OrthoDB" id="3052647at2759"/>